<keyword evidence="10" id="KW-0812">Transmembrane</keyword>
<evidence type="ECO:0000256" key="17">
    <source>
        <dbReference type="ARBA" id="ARBA00023136"/>
    </source>
</evidence>
<dbReference type="SUPFAM" id="SSF56931">
    <property type="entry name" value="Outer membrane phospholipase A (OMPLA)"/>
    <property type="match status" value="1"/>
</dbReference>
<dbReference type="InterPro" id="IPR003187">
    <property type="entry name" value="PLipase_A1"/>
</dbReference>
<dbReference type="Gene3D" id="2.40.230.10">
    <property type="entry name" value="Phospholipase A1"/>
    <property type="match status" value="1"/>
</dbReference>
<dbReference type="Proteomes" id="UP001597049">
    <property type="component" value="Unassembled WGS sequence"/>
</dbReference>
<keyword evidence="15" id="KW-0442">Lipid degradation</keyword>
<dbReference type="RefSeq" id="WP_379656426.1">
    <property type="nucleotide sequence ID" value="NZ_JBHTIV010000002.1"/>
</dbReference>
<organism evidence="20 21">
    <name type="scientific">Psychroflexus salinarum</name>
    <dbReference type="NCBI Taxonomy" id="546024"/>
    <lineage>
        <taxon>Bacteria</taxon>
        <taxon>Pseudomonadati</taxon>
        <taxon>Bacteroidota</taxon>
        <taxon>Flavobacteriia</taxon>
        <taxon>Flavobacteriales</taxon>
        <taxon>Flavobacteriaceae</taxon>
        <taxon>Psychroflexus</taxon>
    </lineage>
</organism>
<proteinExistence type="inferred from homology"/>
<evidence type="ECO:0000256" key="4">
    <source>
        <dbReference type="ARBA" id="ARBA00004571"/>
    </source>
</evidence>
<comment type="caution">
    <text evidence="20">The sequence shown here is derived from an EMBL/GenBank/DDBJ whole genome shotgun (WGS) entry which is preliminary data.</text>
</comment>
<evidence type="ECO:0000256" key="7">
    <source>
        <dbReference type="ARBA" id="ARBA00013179"/>
    </source>
</evidence>
<evidence type="ECO:0000313" key="20">
    <source>
        <dbReference type="EMBL" id="MFD0931087.1"/>
    </source>
</evidence>
<evidence type="ECO:0000256" key="9">
    <source>
        <dbReference type="ARBA" id="ARBA00022452"/>
    </source>
</evidence>
<keyword evidence="18" id="KW-0998">Cell outer membrane</keyword>
<evidence type="ECO:0000256" key="19">
    <source>
        <dbReference type="ARBA" id="ARBA00032375"/>
    </source>
</evidence>
<dbReference type="InterPro" id="IPR036541">
    <property type="entry name" value="PLipase_A1_sf"/>
</dbReference>
<evidence type="ECO:0000256" key="5">
    <source>
        <dbReference type="ARBA" id="ARBA00010525"/>
    </source>
</evidence>
<name>A0ABW3GM25_9FLAO</name>
<evidence type="ECO:0000256" key="8">
    <source>
        <dbReference type="ARBA" id="ARBA00013278"/>
    </source>
</evidence>
<evidence type="ECO:0000256" key="18">
    <source>
        <dbReference type="ARBA" id="ARBA00023237"/>
    </source>
</evidence>
<evidence type="ECO:0000256" key="1">
    <source>
        <dbReference type="ARBA" id="ARBA00000111"/>
    </source>
</evidence>
<dbReference type="EMBL" id="JBHTIV010000002">
    <property type="protein sequence ID" value="MFD0931087.1"/>
    <property type="molecule type" value="Genomic_DNA"/>
</dbReference>
<protein>
    <recommendedName>
        <fullName evidence="19">Phosphatidylcholine 1-acylhydrolase</fullName>
        <ecNumber evidence="7">3.1.1.32</ecNumber>
        <ecNumber evidence="8">3.1.1.4</ecNumber>
    </recommendedName>
</protein>
<evidence type="ECO:0000313" key="21">
    <source>
        <dbReference type="Proteomes" id="UP001597049"/>
    </source>
</evidence>
<dbReference type="PRINTS" id="PR01486">
    <property type="entry name" value="PHPHLIPASEA1"/>
</dbReference>
<dbReference type="PANTHER" id="PTHR40457">
    <property type="entry name" value="PHOSPHOLIPASE A1"/>
    <property type="match status" value="1"/>
</dbReference>
<evidence type="ECO:0000256" key="6">
    <source>
        <dbReference type="ARBA" id="ARBA00011702"/>
    </source>
</evidence>
<comment type="subcellular location">
    <subcellularLocation>
        <location evidence="4">Cell outer membrane</location>
        <topology evidence="4">Multi-pass membrane protein</topology>
    </subcellularLocation>
</comment>
<comment type="catalytic activity">
    <reaction evidence="1">
        <text>a 1,2-diacyl-sn-glycero-3-phosphocholine + H2O = a 2-acyl-sn-glycero-3-phosphocholine + a fatty acid + H(+)</text>
        <dbReference type="Rhea" id="RHEA:18689"/>
        <dbReference type="ChEBI" id="CHEBI:15377"/>
        <dbReference type="ChEBI" id="CHEBI:15378"/>
        <dbReference type="ChEBI" id="CHEBI:28868"/>
        <dbReference type="ChEBI" id="CHEBI:57643"/>
        <dbReference type="ChEBI" id="CHEBI:57875"/>
        <dbReference type="EC" id="3.1.1.32"/>
    </reaction>
</comment>
<comment type="similarity">
    <text evidence="5">Belongs to the phospholipase A1 family.</text>
</comment>
<dbReference type="EC" id="3.1.1.4" evidence="8"/>
<keyword evidence="12" id="KW-0732">Signal</keyword>
<comment type="cofactor">
    <cofactor evidence="3">
        <name>Ca(2+)</name>
        <dbReference type="ChEBI" id="CHEBI:29108"/>
    </cofactor>
</comment>
<evidence type="ECO:0000256" key="12">
    <source>
        <dbReference type="ARBA" id="ARBA00022729"/>
    </source>
</evidence>
<comment type="catalytic activity">
    <reaction evidence="2">
        <text>a 1,2-diacyl-sn-glycero-3-phosphocholine + H2O = a 1-acyl-sn-glycero-3-phosphocholine + a fatty acid + H(+)</text>
        <dbReference type="Rhea" id="RHEA:15801"/>
        <dbReference type="ChEBI" id="CHEBI:15377"/>
        <dbReference type="ChEBI" id="CHEBI:15378"/>
        <dbReference type="ChEBI" id="CHEBI:28868"/>
        <dbReference type="ChEBI" id="CHEBI:57643"/>
        <dbReference type="ChEBI" id="CHEBI:58168"/>
        <dbReference type="EC" id="3.1.1.4"/>
    </reaction>
</comment>
<evidence type="ECO:0000256" key="16">
    <source>
        <dbReference type="ARBA" id="ARBA00023098"/>
    </source>
</evidence>
<dbReference type="CDD" id="cd00541">
    <property type="entry name" value="OMPLA"/>
    <property type="match status" value="1"/>
</dbReference>
<evidence type="ECO:0000256" key="13">
    <source>
        <dbReference type="ARBA" id="ARBA00022801"/>
    </source>
</evidence>
<evidence type="ECO:0000256" key="3">
    <source>
        <dbReference type="ARBA" id="ARBA00001913"/>
    </source>
</evidence>
<comment type="subunit">
    <text evidence="6">Homodimer; dimerization is reversible, and the dimeric form is the active one.</text>
</comment>
<dbReference type="Pfam" id="PF02253">
    <property type="entry name" value="PLA1"/>
    <property type="match status" value="1"/>
</dbReference>
<accession>A0ABW3GM25</accession>
<keyword evidence="11" id="KW-0479">Metal-binding</keyword>
<keyword evidence="13" id="KW-0378">Hydrolase</keyword>
<gene>
    <name evidence="20" type="ORF">ACFQ0R_00600</name>
</gene>
<evidence type="ECO:0000256" key="10">
    <source>
        <dbReference type="ARBA" id="ARBA00022692"/>
    </source>
</evidence>
<keyword evidence="17" id="KW-0472">Membrane</keyword>
<keyword evidence="16" id="KW-0443">Lipid metabolism</keyword>
<evidence type="ECO:0000256" key="2">
    <source>
        <dbReference type="ARBA" id="ARBA00001604"/>
    </source>
</evidence>
<reference evidence="21" key="1">
    <citation type="journal article" date="2019" name="Int. J. Syst. Evol. Microbiol.">
        <title>The Global Catalogue of Microorganisms (GCM) 10K type strain sequencing project: providing services to taxonomists for standard genome sequencing and annotation.</title>
        <authorList>
            <consortium name="The Broad Institute Genomics Platform"/>
            <consortium name="The Broad Institute Genome Sequencing Center for Infectious Disease"/>
            <person name="Wu L."/>
            <person name="Ma J."/>
        </authorList>
    </citation>
    <scope>NUCLEOTIDE SEQUENCE [LARGE SCALE GENOMIC DNA]</scope>
    <source>
        <strain evidence="21">CCUG 56752</strain>
    </source>
</reference>
<keyword evidence="9" id="KW-1134">Transmembrane beta strand</keyword>
<keyword evidence="21" id="KW-1185">Reference proteome</keyword>
<evidence type="ECO:0000256" key="11">
    <source>
        <dbReference type="ARBA" id="ARBA00022723"/>
    </source>
</evidence>
<evidence type="ECO:0000256" key="15">
    <source>
        <dbReference type="ARBA" id="ARBA00022963"/>
    </source>
</evidence>
<keyword evidence="14" id="KW-0106">Calcium</keyword>
<dbReference type="EC" id="3.1.1.32" evidence="7"/>
<dbReference type="PANTHER" id="PTHR40457:SF1">
    <property type="entry name" value="PHOSPHOLIPASE A1"/>
    <property type="match status" value="1"/>
</dbReference>
<evidence type="ECO:0000256" key="14">
    <source>
        <dbReference type="ARBA" id="ARBA00022837"/>
    </source>
</evidence>
<sequence>MRLTLSNFVNYTSFMKFHYSILCILITFISYSQSVFDQDQVIEKTMSQRWELDDEDKNGTFKLTFYKPIFVLPARWSSNPNELPQSESLENSFTEVQNYDQVEAKFQLSLKTKLIQSFLFGHGDIWLGFTQLANWQVYNDPVSRPFRELNYEPELIVNFPMKVNLFGIDLRMAGLAFNHQSNGRDLPRSRSWNRIMFHAAFEKDNFQLYLKPWIRIESSDKDDNPAISEYIGRMEANAIYNKNKHSIYVIGKNSLDFDKNRGSLEINYLYSVKSNLRLHFQAFTGYGETLIDYNHKQTTLGIGISFIDW</sequence>